<proteinExistence type="predicted"/>
<feature type="region of interest" description="Disordered" evidence="1">
    <location>
        <begin position="38"/>
        <end position="102"/>
    </location>
</feature>
<name>A0A9Q3GBV2_9BASI</name>
<dbReference type="Proteomes" id="UP000765509">
    <property type="component" value="Unassembled WGS sequence"/>
</dbReference>
<keyword evidence="3" id="KW-1185">Reference proteome</keyword>
<sequence length="102" mass="11353">MYTLDFLVSCVLVGLRFHTLTPDSGCENNCHIISPFQHSHNERQTRPRARAQAVLTPTPRVPLEGTPEASQQRAHIDRGPFKEGVAPSRKEGMGPRSSNQSF</sequence>
<accession>A0A9Q3GBV2</accession>
<evidence type="ECO:0000313" key="3">
    <source>
        <dbReference type="Proteomes" id="UP000765509"/>
    </source>
</evidence>
<dbReference type="EMBL" id="AVOT02000024">
    <property type="protein sequence ID" value="MBW0460527.1"/>
    <property type="molecule type" value="Genomic_DNA"/>
</dbReference>
<reference evidence="2" key="1">
    <citation type="submission" date="2021-03" db="EMBL/GenBank/DDBJ databases">
        <title>Draft genome sequence of rust myrtle Austropuccinia psidii MF-1, a brazilian biotype.</title>
        <authorList>
            <person name="Quecine M.C."/>
            <person name="Pachon D.M.R."/>
            <person name="Bonatelli M.L."/>
            <person name="Correr F.H."/>
            <person name="Franceschini L.M."/>
            <person name="Leite T.F."/>
            <person name="Margarido G.R.A."/>
            <person name="Almeida C.A."/>
            <person name="Ferrarezi J.A."/>
            <person name="Labate C.A."/>
        </authorList>
    </citation>
    <scope>NUCLEOTIDE SEQUENCE</scope>
    <source>
        <strain evidence="2">MF-1</strain>
    </source>
</reference>
<organism evidence="2 3">
    <name type="scientific">Austropuccinia psidii MF-1</name>
    <dbReference type="NCBI Taxonomy" id="1389203"/>
    <lineage>
        <taxon>Eukaryota</taxon>
        <taxon>Fungi</taxon>
        <taxon>Dikarya</taxon>
        <taxon>Basidiomycota</taxon>
        <taxon>Pucciniomycotina</taxon>
        <taxon>Pucciniomycetes</taxon>
        <taxon>Pucciniales</taxon>
        <taxon>Sphaerophragmiaceae</taxon>
        <taxon>Austropuccinia</taxon>
    </lineage>
</organism>
<dbReference type="AlphaFoldDB" id="A0A9Q3GBV2"/>
<comment type="caution">
    <text evidence="2">The sequence shown here is derived from an EMBL/GenBank/DDBJ whole genome shotgun (WGS) entry which is preliminary data.</text>
</comment>
<protein>
    <submittedName>
        <fullName evidence="2">Uncharacterized protein</fullName>
    </submittedName>
</protein>
<evidence type="ECO:0000256" key="1">
    <source>
        <dbReference type="SAM" id="MobiDB-lite"/>
    </source>
</evidence>
<evidence type="ECO:0000313" key="2">
    <source>
        <dbReference type="EMBL" id="MBW0460527.1"/>
    </source>
</evidence>
<gene>
    <name evidence="2" type="ORF">O181_000242</name>
</gene>